<name>A0A165DXB6_9APHY</name>
<dbReference type="Proteomes" id="UP000076871">
    <property type="component" value="Unassembled WGS sequence"/>
</dbReference>
<gene>
    <name evidence="1" type="ORF">LAESUDRAFT_759726</name>
</gene>
<evidence type="ECO:0000313" key="2">
    <source>
        <dbReference type="Proteomes" id="UP000076871"/>
    </source>
</evidence>
<organism evidence="1 2">
    <name type="scientific">Laetiporus sulphureus 93-53</name>
    <dbReference type="NCBI Taxonomy" id="1314785"/>
    <lineage>
        <taxon>Eukaryota</taxon>
        <taxon>Fungi</taxon>
        <taxon>Dikarya</taxon>
        <taxon>Basidiomycota</taxon>
        <taxon>Agaricomycotina</taxon>
        <taxon>Agaricomycetes</taxon>
        <taxon>Polyporales</taxon>
        <taxon>Laetiporus</taxon>
    </lineage>
</organism>
<keyword evidence="2" id="KW-1185">Reference proteome</keyword>
<sequence length="57" mass="6140">MQPAYPWSQQRLTLTPSLTIPKLGVAPPNTPSPSPFPRYGHAMPMTATAAGELFIFG</sequence>
<proteinExistence type="predicted"/>
<protein>
    <submittedName>
        <fullName evidence="1">Uncharacterized protein</fullName>
    </submittedName>
</protein>
<dbReference type="EMBL" id="KV427627">
    <property type="protein sequence ID" value="KZT05817.1"/>
    <property type="molecule type" value="Genomic_DNA"/>
</dbReference>
<dbReference type="RefSeq" id="XP_040763557.1">
    <property type="nucleotide sequence ID" value="XM_040912630.1"/>
</dbReference>
<accession>A0A165DXB6</accession>
<dbReference type="STRING" id="1314785.A0A165DXB6"/>
<evidence type="ECO:0000313" key="1">
    <source>
        <dbReference type="EMBL" id="KZT05817.1"/>
    </source>
</evidence>
<dbReference type="AlphaFoldDB" id="A0A165DXB6"/>
<dbReference type="InParanoid" id="A0A165DXB6"/>
<dbReference type="GeneID" id="63829658"/>
<reference evidence="1 2" key="1">
    <citation type="journal article" date="2016" name="Mol. Biol. Evol.">
        <title>Comparative Genomics of Early-Diverging Mushroom-Forming Fungi Provides Insights into the Origins of Lignocellulose Decay Capabilities.</title>
        <authorList>
            <person name="Nagy L.G."/>
            <person name="Riley R."/>
            <person name="Tritt A."/>
            <person name="Adam C."/>
            <person name="Daum C."/>
            <person name="Floudas D."/>
            <person name="Sun H."/>
            <person name="Yadav J.S."/>
            <person name="Pangilinan J."/>
            <person name="Larsson K.H."/>
            <person name="Matsuura K."/>
            <person name="Barry K."/>
            <person name="Labutti K."/>
            <person name="Kuo R."/>
            <person name="Ohm R.A."/>
            <person name="Bhattacharya S.S."/>
            <person name="Shirouzu T."/>
            <person name="Yoshinaga Y."/>
            <person name="Martin F.M."/>
            <person name="Grigoriev I.V."/>
            <person name="Hibbett D.S."/>
        </authorList>
    </citation>
    <scope>NUCLEOTIDE SEQUENCE [LARGE SCALE GENOMIC DNA]</scope>
    <source>
        <strain evidence="1 2">93-53</strain>
    </source>
</reference>
<feature type="non-terminal residue" evidence="1">
    <location>
        <position position="57"/>
    </location>
</feature>